<evidence type="ECO:0000313" key="3">
    <source>
        <dbReference type="Proteomes" id="UP000824209"/>
    </source>
</evidence>
<accession>A0A9D2M238</accession>
<evidence type="ECO:0000256" key="1">
    <source>
        <dbReference type="SAM" id="Phobius"/>
    </source>
</evidence>
<keyword evidence="1" id="KW-0472">Membrane</keyword>
<gene>
    <name evidence="2" type="ORF">H9943_03660</name>
</gene>
<comment type="caution">
    <text evidence="2">The sequence shown here is derived from an EMBL/GenBank/DDBJ whole genome shotgun (WGS) entry which is preliminary data.</text>
</comment>
<evidence type="ECO:0000313" key="2">
    <source>
        <dbReference type="EMBL" id="HJB39475.1"/>
    </source>
</evidence>
<keyword evidence="1" id="KW-1133">Transmembrane helix</keyword>
<dbReference type="EMBL" id="DWYA01000036">
    <property type="protein sequence ID" value="HJB39475.1"/>
    <property type="molecule type" value="Genomic_DNA"/>
</dbReference>
<sequence>MLSRGNGKKSGRIALCGLFAALSLCTMLMGSILPASTFSAPAFAGIFLVAVAVEYGMRTGFLLYAAVGLLSMLLVPDKEMALIFIFFLGFYPLVKAYLEKIRFPALRFAAKLVLFNVCILAMYSLILLVFPIPALQQEFSSMSGKALAVLLLAGNVTFFVYDLAVARMVALYCAKLRPRLLRML</sequence>
<reference evidence="2" key="1">
    <citation type="journal article" date="2021" name="PeerJ">
        <title>Extensive microbial diversity within the chicken gut microbiome revealed by metagenomics and culture.</title>
        <authorList>
            <person name="Gilroy R."/>
            <person name="Ravi A."/>
            <person name="Getino M."/>
            <person name="Pursley I."/>
            <person name="Horton D.L."/>
            <person name="Alikhan N.F."/>
            <person name="Baker D."/>
            <person name="Gharbi K."/>
            <person name="Hall N."/>
            <person name="Watson M."/>
            <person name="Adriaenssens E.M."/>
            <person name="Foster-Nyarko E."/>
            <person name="Jarju S."/>
            <person name="Secka A."/>
            <person name="Antonio M."/>
            <person name="Oren A."/>
            <person name="Chaudhuri R.R."/>
            <person name="La Ragione R."/>
            <person name="Hildebrand F."/>
            <person name="Pallen M.J."/>
        </authorList>
    </citation>
    <scope>NUCLEOTIDE SEQUENCE</scope>
    <source>
        <strain evidence="2">ChiBcec8-14828</strain>
    </source>
</reference>
<keyword evidence="1" id="KW-0812">Transmembrane</keyword>
<feature type="transmembrane region" description="Helical" evidence="1">
    <location>
        <begin position="81"/>
        <end position="98"/>
    </location>
</feature>
<organism evidence="2 3">
    <name type="scientific">Candidatus Ruthenibacterium avium</name>
    <dbReference type="NCBI Taxonomy" id="2838751"/>
    <lineage>
        <taxon>Bacteria</taxon>
        <taxon>Bacillati</taxon>
        <taxon>Bacillota</taxon>
        <taxon>Clostridia</taxon>
        <taxon>Eubacteriales</taxon>
        <taxon>Oscillospiraceae</taxon>
        <taxon>Ruthenibacterium</taxon>
    </lineage>
</organism>
<dbReference type="Proteomes" id="UP000824209">
    <property type="component" value="Unassembled WGS sequence"/>
</dbReference>
<name>A0A9D2M238_9FIRM</name>
<feature type="transmembrane region" description="Helical" evidence="1">
    <location>
        <begin position="12"/>
        <end position="29"/>
    </location>
</feature>
<feature type="transmembrane region" description="Helical" evidence="1">
    <location>
        <begin position="60"/>
        <end position="75"/>
    </location>
</feature>
<dbReference type="AlphaFoldDB" id="A0A9D2M238"/>
<protein>
    <submittedName>
        <fullName evidence="2">Uncharacterized protein</fullName>
    </submittedName>
</protein>
<reference evidence="2" key="2">
    <citation type="submission" date="2021-04" db="EMBL/GenBank/DDBJ databases">
        <authorList>
            <person name="Gilroy R."/>
        </authorList>
    </citation>
    <scope>NUCLEOTIDE SEQUENCE</scope>
    <source>
        <strain evidence="2">ChiBcec8-14828</strain>
    </source>
</reference>
<feature type="transmembrane region" description="Helical" evidence="1">
    <location>
        <begin position="146"/>
        <end position="174"/>
    </location>
</feature>
<feature type="transmembrane region" description="Helical" evidence="1">
    <location>
        <begin position="110"/>
        <end position="134"/>
    </location>
</feature>
<proteinExistence type="predicted"/>
<feature type="transmembrane region" description="Helical" evidence="1">
    <location>
        <begin position="35"/>
        <end position="53"/>
    </location>
</feature>